<feature type="domain" description="DUF630" evidence="4">
    <location>
        <begin position="1"/>
        <end position="57"/>
    </location>
</feature>
<feature type="region of interest" description="Disordered" evidence="2">
    <location>
        <begin position="62"/>
        <end position="108"/>
    </location>
</feature>
<keyword evidence="1" id="KW-0175">Coiled coil</keyword>
<dbReference type="AlphaFoldDB" id="A0A2N9FUK3"/>
<feature type="coiled-coil region" evidence="1">
    <location>
        <begin position="541"/>
        <end position="575"/>
    </location>
</feature>
<dbReference type="Pfam" id="PF04783">
    <property type="entry name" value="DUF630"/>
    <property type="match status" value="1"/>
</dbReference>
<protein>
    <recommendedName>
        <fullName evidence="6">DUF632 domain-containing protein</fullName>
    </recommendedName>
</protein>
<dbReference type="PANTHER" id="PTHR21450">
    <property type="entry name" value="PROTEIN ALTERED PHOSPHATE STARVATION RESPONSE 1"/>
    <property type="match status" value="1"/>
</dbReference>
<evidence type="ECO:0000259" key="3">
    <source>
        <dbReference type="Pfam" id="PF04782"/>
    </source>
</evidence>
<reference evidence="5" key="1">
    <citation type="submission" date="2018-02" db="EMBL/GenBank/DDBJ databases">
        <authorList>
            <person name="Cohen D.B."/>
            <person name="Kent A.D."/>
        </authorList>
    </citation>
    <scope>NUCLEOTIDE SEQUENCE</scope>
</reference>
<sequence>MGCSTSKLDDLPAVALCRDRCNLLDEALRQSYALADAHVAYTQSLKTLGPTLHRFFTQITDHSSIQPDPSKPFRPDRFSNSSTNSNSISISNSNSNSHMESHSDSEVEDGVKEVDYFNQTHHNYRNHHRLTQTPSPPPPNNSAWDFLNFFDTYERYEPLFDHKEEEEQEEAEREREQKVLPDLELEVVKKPNNKKNEKPKDVADNNIVSEKERSETETPAVLVSQIMKEIQDLFDKASGSGDEVLNFFHVGKFRYHHKIAVNQVSCKVLHAITESLPVQKSVESAPFVKKNGCDYMGFDEDMGFNLSSSLEKLCTWEKKLYNEVKAEEKLRTYHEKKCKQLKRLDEKSTDKIESTRSLIRTLSTKMNISIHVVDRISITINKLRDEELWQQINKLIPGLVGMWKAMLECHRCQFQAVGEGKSLDVTTSNVKFTYAHLEAAVQLKFELQNWNLSFFKFIDTQKAHVKALNGWLLRCLLHEPEETPDNIVPFSPSRIGAPPVFVICNRWSQAMDRVSEREVIEAMQGFFMSLNQLLEPHIVELKQRSIADKDLERKLKILEREEQKIQKVVQAQEKRMGRVLPRSEFPNTISLLSGLKQIFAALERFSANSVQAYEELCLRIQENRHV</sequence>
<feature type="compositionally biased region" description="Basic and acidic residues" evidence="2">
    <location>
        <begin position="99"/>
        <end position="108"/>
    </location>
</feature>
<feature type="domain" description="DUF632" evidence="3">
    <location>
        <begin position="224"/>
        <end position="531"/>
    </location>
</feature>
<evidence type="ECO:0008006" key="6">
    <source>
        <dbReference type="Google" id="ProtNLM"/>
    </source>
</evidence>
<accession>A0A2N9FUK3</accession>
<name>A0A2N9FUK3_FAGSY</name>
<dbReference type="EMBL" id="OIVN01001469">
    <property type="protein sequence ID" value="SPC94337.1"/>
    <property type="molecule type" value="Genomic_DNA"/>
</dbReference>
<organism evidence="5">
    <name type="scientific">Fagus sylvatica</name>
    <name type="common">Beechnut</name>
    <dbReference type="NCBI Taxonomy" id="28930"/>
    <lineage>
        <taxon>Eukaryota</taxon>
        <taxon>Viridiplantae</taxon>
        <taxon>Streptophyta</taxon>
        <taxon>Embryophyta</taxon>
        <taxon>Tracheophyta</taxon>
        <taxon>Spermatophyta</taxon>
        <taxon>Magnoliopsida</taxon>
        <taxon>eudicotyledons</taxon>
        <taxon>Gunneridae</taxon>
        <taxon>Pentapetalae</taxon>
        <taxon>rosids</taxon>
        <taxon>fabids</taxon>
        <taxon>Fagales</taxon>
        <taxon>Fagaceae</taxon>
        <taxon>Fagus</taxon>
    </lineage>
</organism>
<evidence type="ECO:0000256" key="1">
    <source>
        <dbReference type="SAM" id="Coils"/>
    </source>
</evidence>
<evidence type="ECO:0000313" key="5">
    <source>
        <dbReference type="EMBL" id="SPC94337.1"/>
    </source>
</evidence>
<dbReference type="InterPro" id="IPR006867">
    <property type="entry name" value="DUF632"/>
</dbReference>
<dbReference type="Pfam" id="PF04782">
    <property type="entry name" value="DUF632"/>
    <property type="match status" value="1"/>
</dbReference>
<dbReference type="PANTHER" id="PTHR21450:SF19">
    <property type="entry name" value="F5M15.15"/>
    <property type="match status" value="1"/>
</dbReference>
<evidence type="ECO:0000259" key="4">
    <source>
        <dbReference type="Pfam" id="PF04783"/>
    </source>
</evidence>
<evidence type="ECO:0000256" key="2">
    <source>
        <dbReference type="SAM" id="MobiDB-lite"/>
    </source>
</evidence>
<proteinExistence type="predicted"/>
<dbReference type="InterPro" id="IPR006868">
    <property type="entry name" value="DUF630"/>
</dbReference>
<feature type="compositionally biased region" description="Low complexity" evidence="2">
    <location>
        <begin position="79"/>
        <end position="98"/>
    </location>
</feature>
<gene>
    <name evidence="5" type="ORF">FSB_LOCUS22219</name>
</gene>